<dbReference type="PATRIC" id="fig|35818.11.peg.2238"/>
<dbReference type="EMBL" id="JNOC01000078">
    <property type="protein sequence ID" value="KPH54979.1"/>
    <property type="molecule type" value="Genomic_DNA"/>
</dbReference>
<dbReference type="RefSeq" id="WP_054198539.1">
    <property type="nucleotide sequence ID" value="NZ_FZMV01000002.1"/>
</dbReference>
<dbReference type="STRING" id="35818.HPU229336_04935"/>
<dbReference type="AlphaFoldDB" id="A0A0N0LTA3"/>
<evidence type="ECO:0000313" key="1">
    <source>
        <dbReference type="EMBL" id="KPH54979.1"/>
    </source>
</evidence>
<sequence>MLDNSRESKARDNIGRKNQGGDRWRGSELDNIIEAEQELYRTRIDSRNIFTILSEIQRYYVIERRSDELPKEYFTIEQILGYFKSGFVNGMAESFIFLTLVPFLTIIYPSFKYYFLDSNITDGEILFFQIISYSPIIISTLFIIYIGKYYYGTITRRAIFSLINGRSLSFMVKGVLFYFLINWFIGYSLKNPNVLYELADITQAGINMFSELKISTEALYQYYYKYAVIALREASLSILLTMLFFAALPYGTIFLISYIKRVKKQKILEDLETY</sequence>
<comment type="caution">
    <text evidence="1">The sequence shown here is derived from an EMBL/GenBank/DDBJ whole genome shotgun (WGS) entry which is preliminary data.</text>
</comment>
<reference evidence="1 2" key="1">
    <citation type="submission" date="2014-06" db="EMBL/GenBank/DDBJ databases">
        <title>Helicobacter pullorum isolates in fresh chicken meat - phenotypic and genotypic features.</title>
        <authorList>
            <person name="Borges V."/>
            <person name="Santos A."/>
            <person name="Correia C.B."/>
            <person name="Saraiva M."/>
            <person name="Menard A."/>
            <person name="Vieira L."/>
            <person name="Sampaio D.A."/>
            <person name="Gomes J.P."/>
            <person name="Oleastro M."/>
        </authorList>
    </citation>
    <scope>NUCLEOTIDE SEQUENCE [LARGE SCALE GENOMIC DNA]</scope>
    <source>
        <strain evidence="1 2">229334/12</strain>
    </source>
</reference>
<accession>A0A0N0LTA3</accession>
<gene>
    <name evidence="1" type="ORF">HPU229334_11315</name>
</gene>
<proteinExistence type="predicted"/>
<name>A0A0N0LTA3_9HELI</name>
<evidence type="ECO:0000313" key="2">
    <source>
        <dbReference type="Proteomes" id="UP000037997"/>
    </source>
</evidence>
<organism evidence="1 2">
    <name type="scientific">Helicobacter pullorum</name>
    <dbReference type="NCBI Taxonomy" id="35818"/>
    <lineage>
        <taxon>Bacteria</taxon>
        <taxon>Pseudomonadati</taxon>
        <taxon>Campylobacterota</taxon>
        <taxon>Epsilonproteobacteria</taxon>
        <taxon>Campylobacterales</taxon>
        <taxon>Helicobacteraceae</taxon>
        <taxon>Helicobacter</taxon>
    </lineage>
</organism>
<dbReference type="Proteomes" id="UP000037997">
    <property type="component" value="Unassembled WGS sequence"/>
</dbReference>
<protein>
    <submittedName>
        <fullName evidence="1">Uncharacterized protein</fullName>
    </submittedName>
</protein>